<feature type="domain" description="Exocyst complex component Sec10-like alpha-helical bundle" evidence="2">
    <location>
        <begin position="465"/>
        <end position="991"/>
    </location>
</feature>
<dbReference type="InterPro" id="IPR009976">
    <property type="entry name" value="Sec10-like"/>
</dbReference>
<accession>A0A078BFB2</accession>
<feature type="compositionally biased region" description="Basic and acidic residues" evidence="1">
    <location>
        <begin position="166"/>
        <end position="179"/>
    </location>
</feature>
<dbReference type="EMBL" id="CCKQ01019785">
    <property type="protein sequence ID" value="CDW91827.1"/>
    <property type="molecule type" value="Genomic_DNA"/>
</dbReference>
<dbReference type="OrthoDB" id="125856at2759"/>
<dbReference type="OMA" id="NSEAITH"/>
<evidence type="ECO:0000256" key="1">
    <source>
        <dbReference type="SAM" id="MobiDB-lite"/>
    </source>
</evidence>
<sequence length="997" mass="117314">MDQDAQLLEYQVKKQNQKDQDQESSSSKSPSNSNDDWHDQQVQQNNANLPDKPLSSSINTIQNNNNQSWITQEQHIIDSASNDDSFKDLRNIDKNEKQSLLDKSHRSQNHRDLDQNFPSSSDSAFDSSSQHSADDRNSNHRNGGDNSRADDGFVMKNGCYIRKSKRQELKERLHKDGKYSNKRQRMLDSDDEDLTMHNQYDNWLKNKNELASVVCQLLSSMGKDQETFDSQLLGFGFPMRHSSYILGGARKWVAEEEYKQKRPRHNDQKQKSNQPQMNFDKLIQDAIDLISSKDPKGLDDYDEILGIINNEVDFIQECANKLESQIEREDKILIKTKQESGSLIQKANQRHEVAFDQLTQLEGLMFQSQKTIAISDKLKQLEQQKKSWQDGIRYSQNYLRFSDEKLLSFIEQDFLKDIYNLQNANTLTVLNQVMSQIALEGNTKTPQNSEAITHLYQQYLEKTNQEFYQNLQSNDRAKLQMIFKVFEELDQKEQSLSTYLDFMCSQAIQIKSVSSTKDKESFKQYHQALNEDITQVFLDEMNSSNGRIIEVFGGELWFRICQDLLNKFFKNNYKKFIQESLDTEGKSKQYFLEMLEQVIEDTRSLLQNLKVKIFDEFHLDFHSELEQISTNLFIDYQRLYHKKEMALVDKASTNFYQKAIEKIISAANTVDEHQKQGGQLIQWFMNKPKLIAIYKELDLSKIEDQFIFFSKAIDRSIKISLPQQLILNLYDLAVNYLKGFKERYMDRIIEYLEQELPNSDNRVEPLYLEIIFKLQLVYQSFQSYFERVLPFLQADKSYLHALESMKGEMINEMSSSIQLYNEKIVNNIIKQLSDILNKSQKKNDYNIKKKLNDEIKTTQTSTDVISYIKPFFQVLFNQKYHEKNRMRLLYNMIDRIVQIFTAHYQKFVISQEGAILLSGDINRYNELFLQVEADEIIKKYESFKLLINLYLLNPESLEQYIKEHLMQITDRETIVGYLSKRTDYKSSKIDEIINNIF</sequence>
<evidence type="ECO:0000313" key="4">
    <source>
        <dbReference type="Proteomes" id="UP000039865"/>
    </source>
</evidence>
<feature type="region of interest" description="Disordered" evidence="1">
    <location>
        <begin position="258"/>
        <end position="277"/>
    </location>
</feature>
<dbReference type="Proteomes" id="UP000039865">
    <property type="component" value="Unassembled WGS sequence"/>
</dbReference>
<protein>
    <submittedName>
        <fullName evidence="3">Exocyst complex component 5</fullName>
    </submittedName>
</protein>
<keyword evidence="4" id="KW-1185">Reference proteome</keyword>
<dbReference type="AlphaFoldDB" id="A0A078BFB2"/>
<evidence type="ECO:0000259" key="2">
    <source>
        <dbReference type="Pfam" id="PF07393"/>
    </source>
</evidence>
<gene>
    <name evidence="3" type="primary">Contig1048.g1142</name>
    <name evidence="3" type="ORF">STYLEM_20988</name>
</gene>
<feature type="region of interest" description="Disordered" evidence="1">
    <location>
        <begin position="97"/>
        <end position="152"/>
    </location>
</feature>
<proteinExistence type="predicted"/>
<dbReference type="GO" id="GO:0006887">
    <property type="term" value="P:exocytosis"/>
    <property type="evidence" value="ECO:0007669"/>
    <property type="project" value="TreeGrafter"/>
</dbReference>
<organism evidence="3 4">
    <name type="scientific">Stylonychia lemnae</name>
    <name type="common">Ciliate</name>
    <dbReference type="NCBI Taxonomy" id="5949"/>
    <lineage>
        <taxon>Eukaryota</taxon>
        <taxon>Sar</taxon>
        <taxon>Alveolata</taxon>
        <taxon>Ciliophora</taxon>
        <taxon>Intramacronucleata</taxon>
        <taxon>Spirotrichea</taxon>
        <taxon>Stichotrichia</taxon>
        <taxon>Sporadotrichida</taxon>
        <taxon>Oxytrichidae</taxon>
        <taxon>Stylonychinae</taxon>
        <taxon>Stylonychia</taxon>
    </lineage>
</organism>
<name>A0A078BFB2_STYLE</name>
<dbReference type="PANTHER" id="PTHR12100">
    <property type="entry name" value="SEC10"/>
    <property type="match status" value="1"/>
</dbReference>
<dbReference type="GO" id="GO:0000145">
    <property type="term" value="C:exocyst"/>
    <property type="evidence" value="ECO:0007669"/>
    <property type="project" value="TreeGrafter"/>
</dbReference>
<dbReference type="InParanoid" id="A0A078BFB2"/>
<feature type="compositionally biased region" description="Low complexity" evidence="1">
    <location>
        <begin position="23"/>
        <end position="34"/>
    </location>
</feature>
<feature type="compositionally biased region" description="Basic and acidic residues" evidence="1">
    <location>
        <begin position="97"/>
        <end position="114"/>
    </location>
</feature>
<evidence type="ECO:0000313" key="3">
    <source>
        <dbReference type="EMBL" id="CDW91827.1"/>
    </source>
</evidence>
<feature type="compositionally biased region" description="Basic and acidic residues" evidence="1">
    <location>
        <begin position="258"/>
        <end position="270"/>
    </location>
</feature>
<reference evidence="3 4" key="1">
    <citation type="submission" date="2014-06" db="EMBL/GenBank/DDBJ databases">
        <authorList>
            <person name="Swart Estienne"/>
        </authorList>
    </citation>
    <scope>NUCLEOTIDE SEQUENCE [LARGE SCALE GENOMIC DNA]</scope>
    <source>
        <strain evidence="3 4">130c</strain>
    </source>
</reference>
<feature type="region of interest" description="Disordered" evidence="1">
    <location>
        <begin position="165"/>
        <end position="190"/>
    </location>
</feature>
<dbReference type="GO" id="GO:0006893">
    <property type="term" value="P:Golgi to plasma membrane transport"/>
    <property type="evidence" value="ECO:0007669"/>
    <property type="project" value="TreeGrafter"/>
</dbReference>
<dbReference type="Pfam" id="PF07393">
    <property type="entry name" value="Sec10_HB"/>
    <property type="match status" value="1"/>
</dbReference>
<feature type="compositionally biased region" description="Low complexity" evidence="1">
    <location>
        <begin position="119"/>
        <end position="131"/>
    </location>
</feature>
<dbReference type="PANTHER" id="PTHR12100:SF0">
    <property type="entry name" value="EXOCYST COMPLEX COMPONENT 5"/>
    <property type="match status" value="1"/>
</dbReference>
<feature type="region of interest" description="Disordered" evidence="1">
    <location>
        <begin position="1"/>
        <end position="61"/>
    </location>
</feature>
<dbReference type="InterPro" id="IPR048627">
    <property type="entry name" value="Sec10_HB"/>
</dbReference>